<dbReference type="EMBL" id="FBWC01000005">
    <property type="protein sequence ID" value="CUX13287.1"/>
    <property type="molecule type" value="Genomic_DNA"/>
</dbReference>
<gene>
    <name evidence="1" type="ORF">AGR4C_Cc130070</name>
</gene>
<dbReference type="Proteomes" id="UP000191897">
    <property type="component" value="Unassembled WGS sequence"/>
</dbReference>
<organism evidence="1 2">
    <name type="scientific">Agrobacterium tumefaciens str. Kerr 14</name>
    <dbReference type="NCBI Taxonomy" id="1183424"/>
    <lineage>
        <taxon>Bacteria</taxon>
        <taxon>Pseudomonadati</taxon>
        <taxon>Pseudomonadota</taxon>
        <taxon>Alphaproteobacteria</taxon>
        <taxon>Hyphomicrobiales</taxon>
        <taxon>Rhizobiaceae</taxon>
        <taxon>Rhizobium/Agrobacterium group</taxon>
        <taxon>Agrobacterium</taxon>
        <taxon>Agrobacterium tumefaciens complex</taxon>
    </lineage>
</organism>
<name>A0A1S7NY96_AGRTU</name>
<sequence>MLSHAVAYSRVYLGVLHVHFAHAVRVASVHCHLSPAACRPCTGAGCRFAGGRHHDA</sequence>
<reference evidence="1 2" key="1">
    <citation type="submission" date="2016-01" db="EMBL/GenBank/DDBJ databases">
        <authorList>
            <person name="Oliw E.H."/>
        </authorList>
    </citation>
    <scope>NUCLEOTIDE SEQUENCE [LARGE SCALE GENOMIC DNA]</scope>
    <source>
        <strain evidence="1 2">Kerr 14</strain>
    </source>
</reference>
<evidence type="ECO:0000313" key="2">
    <source>
        <dbReference type="Proteomes" id="UP000191897"/>
    </source>
</evidence>
<accession>A0A1S7NY96</accession>
<proteinExistence type="predicted"/>
<protein>
    <submittedName>
        <fullName evidence="1">Uncharacterized protein</fullName>
    </submittedName>
</protein>
<evidence type="ECO:0000313" key="1">
    <source>
        <dbReference type="EMBL" id="CUX13287.1"/>
    </source>
</evidence>
<dbReference type="AlphaFoldDB" id="A0A1S7NY96"/>